<reference evidence="8" key="1">
    <citation type="submission" date="2025-08" db="UniProtKB">
        <authorList>
            <consortium name="RefSeq"/>
        </authorList>
    </citation>
    <scope>IDENTIFICATION</scope>
    <source>
        <strain evidence="8">S238N-H82</strain>
        <tissue evidence="8">Testes</tissue>
    </source>
</reference>
<dbReference type="InterPro" id="IPR002110">
    <property type="entry name" value="Ankyrin_rpt"/>
</dbReference>
<dbReference type="InterPro" id="IPR036770">
    <property type="entry name" value="Ankyrin_rpt-contain_sf"/>
</dbReference>
<dbReference type="SUPFAM" id="SSF48403">
    <property type="entry name" value="Ankyrin repeat"/>
    <property type="match status" value="1"/>
</dbReference>
<dbReference type="GeneID" id="118408140"/>
<evidence type="ECO:0000256" key="1">
    <source>
        <dbReference type="ARBA" id="ARBA00022723"/>
    </source>
</evidence>
<feature type="repeat" description="ANK" evidence="4">
    <location>
        <begin position="45"/>
        <end position="77"/>
    </location>
</feature>
<dbReference type="Gene3D" id="1.25.40.20">
    <property type="entry name" value="Ankyrin repeat-containing domain"/>
    <property type="match status" value="1"/>
</dbReference>
<dbReference type="InterPro" id="IPR002893">
    <property type="entry name" value="Znf_MYND"/>
</dbReference>
<dbReference type="SUPFAM" id="SSF144232">
    <property type="entry name" value="HIT/MYND zinc finger-like"/>
    <property type="match status" value="1"/>
</dbReference>
<gene>
    <name evidence="8" type="primary">LOC118408140</name>
</gene>
<accession>A0A9J7KKW5</accession>
<proteinExistence type="predicted"/>
<dbReference type="GO" id="GO:0008270">
    <property type="term" value="F:zinc ion binding"/>
    <property type="evidence" value="ECO:0007669"/>
    <property type="project" value="UniProtKB-KW"/>
</dbReference>
<evidence type="ECO:0000313" key="8">
    <source>
        <dbReference type="RefSeq" id="XP_035664673.1"/>
    </source>
</evidence>
<dbReference type="SMART" id="SM00248">
    <property type="entry name" value="ANK"/>
    <property type="match status" value="4"/>
</dbReference>
<feature type="repeat" description="ANK" evidence="4">
    <location>
        <begin position="78"/>
        <end position="110"/>
    </location>
</feature>
<evidence type="ECO:0000313" key="7">
    <source>
        <dbReference type="Proteomes" id="UP000001554"/>
    </source>
</evidence>
<evidence type="ECO:0000256" key="4">
    <source>
        <dbReference type="PROSITE-ProRule" id="PRU00023"/>
    </source>
</evidence>
<dbReference type="RefSeq" id="XP_035664673.1">
    <property type="nucleotide sequence ID" value="XM_035808780.1"/>
</dbReference>
<keyword evidence="1" id="KW-0479">Metal-binding</keyword>
<evidence type="ECO:0000256" key="2">
    <source>
        <dbReference type="ARBA" id="ARBA00022771"/>
    </source>
</evidence>
<keyword evidence="4" id="KW-0040">ANK repeat</keyword>
<dbReference type="PROSITE" id="PS50088">
    <property type="entry name" value="ANK_REPEAT"/>
    <property type="match status" value="2"/>
</dbReference>
<dbReference type="PROSITE" id="PS50865">
    <property type="entry name" value="ZF_MYND_2"/>
    <property type="match status" value="1"/>
</dbReference>
<dbReference type="Gene3D" id="6.10.140.2220">
    <property type="match status" value="1"/>
</dbReference>
<organism evidence="7 8">
    <name type="scientific">Branchiostoma floridae</name>
    <name type="common">Florida lancelet</name>
    <name type="synonym">Amphioxus</name>
    <dbReference type="NCBI Taxonomy" id="7739"/>
    <lineage>
        <taxon>Eukaryota</taxon>
        <taxon>Metazoa</taxon>
        <taxon>Chordata</taxon>
        <taxon>Cephalochordata</taxon>
        <taxon>Leptocardii</taxon>
        <taxon>Amphioxiformes</taxon>
        <taxon>Branchiostomatidae</taxon>
        <taxon>Branchiostoma</taxon>
    </lineage>
</organism>
<keyword evidence="2 5" id="KW-0863">Zinc-finger</keyword>
<feature type="domain" description="MYND-type" evidence="6">
    <location>
        <begin position="117"/>
        <end position="180"/>
    </location>
</feature>
<evidence type="ECO:0000259" key="6">
    <source>
        <dbReference type="PROSITE" id="PS50865"/>
    </source>
</evidence>
<dbReference type="Pfam" id="PF01753">
    <property type="entry name" value="zf-MYND"/>
    <property type="match status" value="1"/>
</dbReference>
<protein>
    <submittedName>
        <fullName evidence="8">Serine/threonine-protein phosphatase 6 regulatory ankyrin repeat subunit A-like isoform X4</fullName>
    </submittedName>
</protein>
<dbReference type="PANTHER" id="PTHR24144:SF5">
    <property type="entry name" value="BTB DOMAIN-CONTAINING PROTEIN"/>
    <property type="match status" value="1"/>
</dbReference>
<name>A0A9J7KKW5_BRAFL</name>
<dbReference type="Pfam" id="PF12796">
    <property type="entry name" value="Ank_2"/>
    <property type="match status" value="2"/>
</dbReference>
<keyword evidence="7" id="KW-1185">Reference proteome</keyword>
<keyword evidence="3" id="KW-0862">Zinc</keyword>
<dbReference type="PANTHER" id="PTHR24144">
    <property type="entry name" value="ANKYRIN REPEAT DOMAIN-CONTAINING PROTEIN 49"/>
    <property type="match status" value="1"/>
</dbReference>
<evidence type="ECO:0000256" key="5">
    <source>
        <dbReference type="PROSITE-ProRule" id="PRU00134"/>
    </source>
</evidence>
<dbReference type="Proteomes" id="UP000001554">
    <property type="component" value="Unplaced"/>
</dbReference>
<sequence>MAETFSDANGSLLYAAENGSVEGVKMALKAGAHIDFDHVYSQSVSSGTALYNASMLGHVDVVKLLLRKGASVAKRIKSSFTPLHAAAYEGLTEVVDLLVQHGATVDVRDGFQNTPLMAACGHNYVDTVRRLLELGARPYLTHGYLDERKTLKLCGRCKLTRYCSRDCQIQHWSVGHKKCCGHDVYSDDPAFKLYKSMAETMMACAHAK</sequence>
<dbReference type="AlphaFoldDB" id="A0A9J7KKW5"/>
<evidence type="ECO:0000256" key="3">
    <source>
        <dbReference type="ARBA" id="ARBA00022833"/>
    </source>
</evidence>
<dbReference type="PROSITE" id="PS50297">
    <property type="entry name" value="ANK_REP_REGION"/>
    <property type="match status" value="2"/>
</dbReference>